<feature type="transmembrane region" description="Helical" evidence="12">
    <location>
        <begin position="300"/>
        <end position="320"/>
    </location>
</feature>
<comment type="subcellular location">
    <subcellularLocation>
        <location evidence="1">Cell membrane</location>
        <topology evidence="1">Multi-pass membrane protein</topology>
    </subcellularLocation>
</comment>
<keyword evidence="6" id="KW-0460">Magnesium</keyword>
<dbReference type="GO" id="GO:0000287">
    <property type="term" value="F:magnesium ion binding"/>
    <property type="evidence" value="ECO:0007669"/>
    <property type="project" value="TreeGrafter"/>
</dbReference>
<dbReference type="OrthoDB" id="9803416at2"/>
<reference evidence="13 14" key="1">
    <citation type="submission" date="2019-08" db="EMBL/GenBank/DDBJ databases">
        <authorList>
            <person name="Guy L."/>
        </authorList>
    </citation>
    <scope>NUCLEOTIDE SEQUENCE [LARGE SCALE GENOMIC DNA]</scope>
    <source>
        <strain evidence="13 14">SGT-108</strain>
    </source>
</reference>
<protein>
    <submittedName>
        <fullName evidence="13">Magnesium transport protein CorA</fullName>
    </submittedName>
</protein>
<sequence length="326" mass="37959">MTLLDSMAVEFDISNHKYQPVGVDSLEQMSRDSSKIYWVHCDLTKVNDFKSIAEKLHLPDDVIQLCGTEEVMPKLLDSGESLTIRLQSLISWNAHGKHQAQLGNLVIHLTSRYCLTLTDKPIPAMAEFTHSYPKALKYAKTPCFILFLILDNVINDYSEVLFDFELFVEKLDTKLRESEHNPYNDVMYMKKQVMKIKRYSTALRDILMRISGRKIPVVSEQCRVSLMNLFDHSQMIVGEADAIRDILNGTLDQIDNALMQQMNESMKVLTAFAAIFLPMTLIAGIYGMNFHWMPELQWRYGYFWALFLMFLCCFFLIFLFRKKKWL</sequence>
<dbReference type="PANTHER" id="PTHR46494">
    <property type="entry name" value="CORA FAMILY METAL ION TRANSPORTER (EUROFUNG)"/>
    <property type="match status" value="1"/>
</dbReference>
<keyword evidence="9 12" id="KW-0472">Membrane</keyword>
<feature type="transmembrane region" description="Helical" evidence="12">
    <location>
        <begin position="268"/>
        <end position="288"/>
    </location>
</feature>
<organism evidence="13 14">
    <name type="scientific">Aquicella siphonis</name>
    <dbReference type="NCBI Taxonomy" id="254247"/>
    <lineage>
        <taxon>Bacteria</taxon>
        <taxon>Pseudomonadati</taxon>
        <taxon>Pseudomonadota</taxon>
        <taxon>Gammaproteobacteria</taxon>
        <taxon>Legionellales</taxon>
        <taxon>Coxiellaceae</taxon>
        <taxon>Aquicella</taxon>
    </lineage>
</organism>
<comment type="function">
    <text evidence="11">Mediates influx of magnesium ions. Alternates between open and closed states. Activated by low cytoplasmic Mg(2+) levels. Inactive when cytoplasmic Mg(2+) levels are high.</text>
</comment>
<evidence type="ECO:0000256" key="3">
    <source>
        <dbReference type="ARBA" id="ARBA00022448"/>
    </source>
</evidence>
<dbReference type="InterPro" id="IPR045861">
    <property type="entry name" value="CorA_cytoplasmic_dom"/>
</dbReference>
<dbReference type="Pfam" id="PF01544">
    <property type="entry name" value="CorA"/>
    <property type="match status" value="1"/>
</dbReference>
<comment type="similarity">
    <text evidence="2">Belongs to the CorA metal ion transporter (MIT) (TC 1.A.35) family.</text>
</comment>
<dbReference type="EMBL" id="LR699119">
    <property type="protein sequence ID" value="VVC75761.1"/>
    <property type="molecule type" value="Genomic_DNA"/>
</dbReference>
<evidence type="ECO:0000256" key="1">
    <source>
        <dbReference type="ARBA" id="ARBA00004651"/>
    </source>
</evidence>
<keyword evidence="14" id="KW-1185">Reference proteome</keyword>
<evidence type="ECO:0000256" key="12">
    <source>
        <dbReference type="SAM" id="Phobius"/>
    </source>
</evidence>
<evidence type="ECO:0000256" key="4">
    <source>
        <dbReference type="ARBA" id="ARBA00022475"/>
    </source>
</evidence>
<evidence type="ECO:0000256" key="6">
    <source>
        <dbReference type="ARBA" id="ARBA00022842"/>
    </source>
</evidence>
<dbReference type="PANTHER" id="PTHR46494:SF1">
    <property type="entry name" value="CORA FAMILY METAL ION TRANSPORTER (EUROFUNG)"/>
    <property type="match status" value="1"/>
</dbReference>
<evidence type="ECO:0000256" key="7">
    <source>
        <dbReference type="ARBA" id="ARBA00022989"/>
    </source>
</evidence>
<dbReference type="InterPro" id="IPR045863">
    <property type="entry name" value="CorA_TM1_TM2"/>
</dbReference>
<keyword evidence="4" id="KW-1003">Cell membrane</keyword>
<dbReference type="GO" id="GO:0015095">
    <property type="term" value="F:magnesium ion transmembrane transporter activity"/>
    <property type="evidence" value="ECO:0007669"/>
    <property type="project" value="TreeGrafter"/>
</dbReference>
<dbReference type="GO" id="GO:0005886">
    <property type="term" value="C:plasma membrane"/>
    <property type="evidence" value="ECO:0007669"/>
    <property type="project" value="UniProtKB-SubCell"/>
</dbReference>
<evidence type="ECO:0000256" key="10">
    <source>
        <dbReference type="ARBA" id="ARBA00034269"/>
    </source>
</evidence>
<evidence type="ECO:0000256" key="11">
    <source>
        <dbReference type="ARBA" id="ARBA00045497"/>
    </source>
</evidence>
<evidence type="ECO:0000256" key="5">
    <source>
        <dbReference type="ARBA" id="ARBA00022692"/>
    </source>
</evidence>
<dbReference type="FunFam" id="1.20.58.340:FF:000004">
    <property type="entry name" value="Magnesium transport protein CorA"/>
    <property type="match status" value="1"/>
</dbReference>
<proteinExistence type="inferred from homology"/>
<dbReference type="CDD" id="cd12822">
    <property type="entry name" value="TmCorA-like"/>
    <property type="match status" value="1"/>
</dbReference>
<dbReference type="InterPro" id="IPR002523">
    <property type="entry name" value="MgTranspt_CorA/ZnTranspt_ZntB"/>
</dbReference>
<dbReference type="SUPFAM" id="SSF143865">
    <property type="entry name" value="CorA soluble domain-like"/>
    <property type="match status" value="1"/>
</dbReference>
<dbReference type="Gene3D" id="1.20.58.340">
    <property type="entry name" value="Magnesium transport protein CorA, transmembrane region"/>
    <property type="match status" value="2"/>
</dbReference>
<keyword evidence="3" id="KW-0813">Transport</keyword>
<dbReference type="Gene3D" id="3.30.460.20">
    <property type="entry name" value="CorA soluble domain-like"/>
    <property type="match status" value="1"/>
</dbReference>
<accession>A0A5E4PHG3</accession>
<keyword evidence="8" id="KW-0406">Ion transport</keyword>
<evidence type="ECO:0000256" key="8">
    <source>
        <dbReference type="ARBA" id="ARBA00023065"/>
    </source>
</evidence>
<keyword evidence="7 12" id="KW-1133">Transmembrane helix</keyword>
<dbReference type="RefSeq" id="WP_148339040.1">
    <property type="nucleotide sequence ID" value="NZ_LR699119.1"/>
</dbReference>
<dbReference type="Proteomes" id="UP000324194">
    <property type="component" value="Chromosome 1"/>
</dbReference>
<evidence type="ECO:0000256" key="9">
    <source>
        <dbReference type="ARBA" id="ARBA00023136"/>
    </source>
</evidence>
<dbReference type="AlphaFoldDB" id="A0A5E4PHG3"/>
<evidence type="ECO:0000313" key="13">
    <source>
        <dbReference type="EMBL" id="VVC75761.1"/>
    </source>
</evidence>
<dbReference type="GO" id="GO:0015087">
    <property type="term" value="F:cobalt ion transmembrane transporter activity"/>
    <property type="evidence" value="ECO:0007669"/>
    <property type="project" value="TreeGrafter"/>
</dbReference>
<dbReference type="SUPFAM" id="SSF144083">
    <property type="entry name" value="Magnesium transport protein CorA, transmembrane region"/>
    <property type="match status" value="1"/>
</dbReference>
<name>A0A5E4PHG3_9COXI</name>
<evidence type="ECO:0000313" key="14">
    <source>
        <dbReference type="Proteomes" id="UP000324194"/>
    </source>
</evidence>
<comment type="catalytic activity">
    <reaction evidence="10">
        <text>Mg(2+)(in) = Mg(2+)(out)</text>
        <dbReference type="Rhea" id="RHEA:29827"/>
        <dbReference type="ChEBI" id="CHEBI:18420"/>
    </reaction>
</comment>
<dbReference type="KEGG" id="asip:AQUSIP_10550"/>
<evidence type="ECO:0000256" key="2">
    <source>
        <dbReference type="ARBA" id="ARBA00009765"/>
    </source>
</evidence>
<keyword evidence="5 12" id="KW-0812">Transmembrane</keyword>
<gene>
    <name evidence="13" type="primary">corA_2</name>
    <name evidence="13" type="ORF">AQUSIP_10550</name>
</gene>
<dbReference type="GO" id="GO:0050897">
    <property type="term" value="F:cobalt ion binding"/>
    <property type="evidence" value="ECO:0007669"/>
    <property type="project" value="TreeGrafter"/>
</dbReference>